<dbReference type="Proteomes" id="UP000289784">
    <property type="component" value="Unassembled WGS sequence"/>
</dbReference>
<reference evidence="3 4" key="1">
    <citation type="submission" date="2019-01" db="EMBL/GenBank/DDBJ databases">
        <title>Pseudoxanthomonas composti sp. nov., isolated from compost.</title>
        <authorList>
            <person name="Yang G."/>
        </authorList>
    </citation>
    <scope>NUCLEOTIDE SEQUENCE [LARGE SCALE GENOMIC DNA]</scope>
    <source>
        <strain evidence="3 4">GSS15</strain>
    </source>
</reference>
<dbReference type="InterPro" id="IPR002656">
    <property type="entry name" value="Acyl_transf_3_dom"/>
</dbReference>
<dbReference type="RefSeq" id="WP_129469994.1">
    <property type="nucleotide sequence ID" value="NZ_SAWZ01000002.1"/>
</dbReference>
<dbReference type="Pfam" id="PF01757">
    <property type="entry name" value="Acyl_transf_3"/>
    <property type="match status" value="1"/>
</dbReference>
<organism evidence="3 4">
    <name type="scientific">Pseudoxanthomonas composti</name>
    <dbReference type="NCBI Taxonomy" id="2137479"/>
    <lineage>
        <taxon>Bacteria</taxon>
        <taxon>Pseudomonadati</taxon>
        <taxon>Pseudomonadota</taxon>
        <taxon>Gammaproteobacteria</taxon>
        <taxon>Lysobacterales</taxon>
        <taxon>Lysobacteraceae</taxon>
        <taxon>Pseudoxanthomonas</taxon>
    </lineage>
</organism>
<keyword evidence="4" id="KW-1185">Reference proteome</keyword>
<proteinExistence type="predicted"/>
<comment type="caution">
    <text evidence="3">The sequence shown here is derived from an EMBL/GenBank/DDBJ whole genome shotgun (WGS) entry which is preliminary data.</text>
</comment>
<keyword evidence="1" id="KW-0472">Membrane</keyword>
<feature type="transmembrane region" description="Helical" evidence="1">
    <location>
        <begin position="138"/>
        <end position="162"/>
    </location>
</feature>
<feature type="transmembrane region" description="Helical" evidence="1">
    <location>
        <begin position="95"/>
        <end position="118"/>
    </location>
</feature>
<evidence type="ECO:0000256" key="1">
    <source>
        <dbReference type="SAM" id="Phobius"/>
    </source>
</evidence>
<sequence>MSDPIASPSERLHGLDALRAFALLLGIVLHACLAFFPSQVWLVADAQRSTWASGLFFCIHLFRMASLFLIAGLFAELMLGRKGARAFVKDRAARIAAPLLVFWWLAMAGLIAAMVLSAQLQGLLKPGAAPPPSPPLTLATFPLTHLWFLYVLMILYAGRLLIGALWRRLGTRGTRLGDRMAALLAGPAGPLLMGTVLGASLLAQPMWLAFFGIPTPDRGFVPSAPALIGFGLAYACGALLAGRRNLLDRIARQLPLHLGTAVLAGSTAFVLAGGSTPLLTPIADGGLRALAALSYGVGTFAATFAALGIALRWCSGFSAARRYLADASYWIYIVHLPLVLLAQALMQSLAWPWWCKLAVVVAGVSAAGLGSYALLVRHTFIGRWLNGRRLPWRASPLPARDAVAAH</sequence>
<feature type="transmembrane region" description="Helical" evidence="1">
    <location>
        <begin position="50"/>
        <end position="74"/>
    </location>
</feature>
<dbReference type="PANTHER" id="PTHR36927:SF1">
    <property type="entry name" value="MDO-LIKE PROTEIN"/>
    <property type="match status" value="1"/>
</dbReference>
<dbReference type="OrthoDB" id="341887at2"/>
<dbReference type="PANTHER" id="PTHR36927">
    <property type="entry name" value="BLR4337 PROTEIN"/>
    <property type="match status" value="1"/>
</dbReference>
<dbReference type="GO" id="GO:0016747">
    <property type="term" value="F:acyltransferase activity, transferring groups other than amino-acyl groups"/>
    <property type="evidence" value="ECO:0007669"/>
    <property type="project" value="InterPro"/>
</dbReference>
<name>A0A4V1N1C6_9GAMM</name>
<dbReference type="EMBL" id="SAWZ01000002">
    <property type="protein sequence ID" value="RXR07179.1"/>
    <property type="molecule type" value="Genomic_DNA"/>
</dbReference>
<feature type="transmembrane region" description="Helical" evidence="1">
    <location>
        <begin position="323"/>
        <end position="345"/>
    </location>
</feature>
<gene>
    <name evidence="3" type="ORF">EPA99_04465</name>
</gene>
<keyword evidence="1" id="KW-0812">Transmembrane</keyword>
<dbReference type="InterPro" id="IPR050623">
    <property type="entry name" value="Glucan_succinyl_AcylTrfase"/>
</dbReference>
<feature type="domain" description="Acyltransferase 3" evidence="2">
    <location>
        <begin position="13"/>
        <end position="365"/>
    </location>
</feature>
<dbReference type="AlphaFoldDB" id="A0A4V1N1C6"/>
<keyword evidence="1" id="KW-1133">Transmembrane helix</keyword>
<feature type="transmembrane region" description="Helical" evidence="1">
    <location>
        <begin position="182"/>
        <end position="203"/>
    </location>
</feature>
<feature type="transmembrane region" description="Helical" evidence="1">
    <location>
        <begin position="351"/>
        <end position="375"/>
    </location>
</feature>
<protein>
    <recommendedName>
        <fullName evidence="2">Acyltransferase 3 domain-containing protein</fullName>
    </recommendedName>
</protein>
<accession>A0A4V1N1C6</accession>
<feature type="transmembrane region" description="Helical" evidence="1">
    <location>
        <begin position="254"/>
        <end position="272"/>
    </location>
</feature>
<evidence type="ECO:0000313" key="4">
    <source>
        <dbReference type="Proteomes" id="UP000289784"/>
    </source>
</evidence>
<evidence type="ECO:0000259" key="2">
    <source>
        <dbReference type="Pfam" id="PF01757"/>
    </source>
</evidence>
<feature type="transmembrane region" description="Helical" evidence="1">
    <location>
        <begin position="223"/>
        <end position="242"/>
    </location>
</feature>
<evidence type="ECO:0000313" key="3">
    <source>
        <dbReference type="EMBL" id="RXR07179.1"/>
    </source>
</evidence>
<feature type="transmembrane region" description="Helical" evidence="1">
    <location>
        <begin position="21"/>
        <end position="44"/>
    </location>
</feature>
<feature type="transmembrane region" description="Helical" evidence="1">
    <location>
        <begin position="292"/>
        <end position="311"/>
    </location>
</feature>